<feature type="region of interest" description="Disordered" evidence="12">
    <location>
        <begin position="40"/>
        <end position="61"/>
    </location>
</feature>
<dbReference type="RefSeq" id="WP_386754149.1">
    <property type="nucleotide sequence ID" value="NZ_JBHSNM010000002.1"/>
</dbReference>
<comment type="similarity">
    <text evidence="11">Belongs to the TonB-dependent receptor family.</text>
</comment>
<feature type="signal peptide" evidence="13">
    <location>
        <begin position="1"/>
        <end position="35"/>
    </location>
</feature>
<evidence type="ECO:0000256" key="12">
    <source>
        <dbReference type="SAM" id="MobiDB-lite"/>
    </source>
</evidence>
<keyword evidence="10" id="KW-0998">Cell outer membrane</keyword>
<dbReference type="InterPro" id="IPR036942">
    <property type="entry name" value="Beta-barrel_TonB_sf"/>
</dbReference>
<evidence type="ECO:0000256" key="6">
    <source>
        <dbReference type="ARBA" id="ARBA00023004"/>
    </source>
</evidence>
<proteinExistence type="inferred from homology"/>
<evidence type="ECO:0000256" key="5">
    <source>
        <dbReference type="ARBA" id="ARBA00022692"/>
    </source>
</evidence>
<dbReference type="PROSITE" id="PS00430">
    <property type="entry name" value="TONB_DEPENDENT_REC_1"/>
    <property type="match status" value="1"/>
</dbReference>
<evidence type="ECO:0000313" key="16">
    <source>
        <dbReference type="EMBL" id="MFC5569829.1"/>
    </source>
</evidence>
<keyword evidence="7" id="KW-0406">Ion transport</keyword>
<evidence type="ECO:0000256" key="3">
    <source>
        <dbReference type="ARBA" id="ARBA00022452"/>
    </source>
</evidence>
<dbReference type="Gene3D" id="2.40.170.20">
    <property type="entry name" value="TonB-dependent receptor, beta-barrel domain"/>
    <property type="match status" value="2"/>
</dbReference>
<keyword evidence="17" id="KW-1185">Reference proteome</keyword>
<evidence type="ECO:0000256" key="10">
    <source>
        <dbReference type="ARBA" id="ARBA00023237"/>
    </source>
</evidence>
<accession>A0ABW0SLH2</accession>
<dbReference type="Pfam" id="PF07715">
    <property type="entry name" value="Plug"/>
    <property type="match status" value="1"/>
</dbReference>
<evidence type="ECO:0000259" key="15">
    <source>
        <dbReference type="Pfam" id="PF07715"/>
    </source>
</evidence>
<keyword evidence="2" id="KW-0813">Transport</keyword>
<keyword evidence="6" id="KW-0408">Iron</keyword>
<comment type="subcellular location">
    <subcellularLocation>
        <location evidence="1">Cell outer membrane</location>
        <topology evidence="1">Multi-pass membrane protein</topology>
    </subcellularLocation>
</comment>
<dbReference type="Proteomes" id="UP001596036">
    <property type="component" value="Unassembled WGS sequence"/>
</dbReference>
<evidence type="ECO:0000259" key="14">
    <source>
        <dbReference type="Pfam" id="PF00593"/>
    </source>
</evidence>
<keyword evidence="5" id="KW-0812">Transmembrane</keyword>
<sequence length="877" mass="96656">MYRSRKPGAPGTRRALSRLPLAAAICLAVSGVAYAQDAAPPATADQQPEPAQQAAPPAPGKTATLETITVTAQKRSENLQKVPISLEVLGEEKLDELNVTRFDDYVKFLPSVSYQTFGPGFAQIYMRGVASGGDGNHSGSLPSVGVYLDEQPVTTIQGPLDLHIYDVARVESLSGPQGTLYGASAQAGALRIITNKPDSSGFAAGYAVEVNSVSHGGIGHVEEGFVNLPMGESAAIRLVGWNQHDAGYIDNKPGDRQFPVRIADGGTPADPSDDVPDSWGGVLTNRKCTSTDQLVCTGRAKDDYNDVDTTGARLALRVNLNDNWTITPTIMGQHAIANGNFAFDEEVGDLAINHFYKERSEDNWWQAALTVEGKIGNFDLTYAYAHLKRDDDVESDYNDYGFWYDTLYYYNAYNDNDEFINPSQYIQGKDRYKKDSHELRLSTPAENRLRLVAGLFWQDQKHDIQQRYKIDGFGAQYSIHNWPDTIWLTKQEREDHDEAVFGELSYDFIPDVLTGTIGGRHFRSDNSLKGFFGFSLGWFPGSSYGEQVCADQYGDDPANWVPFNGAPCEVFDKNVKESGNLGKANLTWQITPNKMVYATWSEGYRPGGINRRGTLPPYLSDYLTNYEFGWKTSWGENRFTFNGSVFHQEWKDFQFSILGANGLTEIKNANQASIDGLELDVNWAATYNLQIGAGAAFYDAKLTDNFCGWTDENGKSVTVCPAGTINPNGTFDDPTDDFAVDGPEAPDGTQLPVTPKFKGNLIARYNFQLGSLDAFVQGAAVYVGKRTSDLRLLERDILGDLDAYSTMDLSAGVSRNNWTVSVYVNNVFDERAEISRFTNCAESVCGASGVVPEYPNGQVYTVTNQPRTFGIRFSQEF</sequence>
<keyword evidence="8 11" id="KW-0798">TonB box</keyword>
<keyword evidence="3" id="KW-1134">Transmembrane beta strand</keyword>
<protein>
    <submittedName>
        <fullName evidence="16">TonB-dependent receptor</fullName>
    </submittedName>
</protein>
<evidence type="ECO:0000256" key="2">
    <source>
        <dbReference type="ARBA" id="ARBA00022448"/>
    </source>
</evidence>
<feature type="compositionally biased region" description="Low complexity" evidence="12">
    <location>
        <begin position="40"/>
        <end position="55"/>
    </location>
</feature>
<dbReference type="InterPro" id="IPR039426">
    <property type="entry name" value="TonB-dep_rcpt-like"/>
</dbReference>
<evidence type="ECO:0000256" key="8">
    <source>
        <dbReference type="ARBA" id="ARBA00023077"/>
    </source>
</evidence>
<comment type="caution">
    <text evidence="16">The sequence shown here is derived from an EMBL/GenBank/DDBJ whole genome shotgun (WGS) entry which is preliminary data.</text>
</comment>
<gene>
    <name evidence="16" type="ORF">ACFPN1_07120</name>
</gene>
<organism evidence="16 17">
    <name type="scientific">Lysobacter yangpyeongensis</name>
    <dbReference type="NCBI Taxonomy" id="346182"/>
    <lineage>
        <taxon>Bacteria</taxon>
        <taxon>Pseudomonadati</taxon>
        <taxon>Pseudomonadota</taxon>
        <taxon>Gammaproteobacteria</taxon>
        <taxon>Lysobacterales</taxon>
        <taxon>Lysobacteraceae</taxon>
        <taxon>Lysobacter</taxon>
    </lineage>
</organism>
<keyword evidence="9 11" id="KW-0472">Membrane</keyword>
<keyword evidence="16" id="KW-0675">Receptor</keyword>
<dbReference type="PANTHER" id="PTHR32552">
    <property type="entry name" value="FERRICHROME IRON RECEPTOR-RELATED"/>
    <property type="match status" value="1"/>
</dbReference>
<feature type="chain" id="PRO_5046911031" evidence="13">
    <location>
        <begin position="36"/>
        <end position="877"/>
    </location>
</feature>
<dbReference type="InterPro" id="IPR010916">
    <property type="entry name" value="TonB_box_CS"/>
</dbReference>
<evidence type="ECO:0000256" key="7">
    <source>
        <dbReference type="ARBA" id="ARBA00023065"/>
    </source>
</evidence>
<keyword evidence="4" id="KW-0410">Iron transport</keyword>
<feature type="domain" description="TonB-dependent receptor-like beta-barrel" evidence="14">
    <location>
        <begin position="362"/>
        <end position="827"/>
    </location>
</feature>
<dbReference type="InterPro" id="IPR012910">
    <property type="entry name" value="Plug_dom"/>
</dbReference>
<name>A0ABW0SLH2_9GAMM</name>
<keyword evidence="13" id="KW-0732">Signal</keyword>
<evidence type="ECO:0000256" key="9">
    <source>
        <dbReference type="ARBA" id="ARBA00023136"/>
    </source>
</evidence>
<dbReference type="SUPFAM" id="SSF56935">
    <property type="entry name" value="Porins"/>
    <property type="match status" value="1"/>
</dbReference>
<dbReference type="InterPro" id="IPR000531">
    <property type="entry name" value="Beta-barrel_TonB"/>
</dbReference>
<feature type="domain" description="TonB-dependent receptor plug" evidence="15">
    <location>
        <begin position="79"/>
        <end position="189"/>
    </location>
</feature>
<dbReference type="Pfam" id="PF00593">
    <property type="entry name" value="TonB_dep_Rec_b-barrel"/>
    <property type="match status" value="1"/>
</dbReference>
<evidence type="ECO:0000313" key="17">
    <source>
        <dbReference type="Proteomes" id="UP001596036"/>
    </source>
</evidence>
<evidence type="ECO:0000256" key="11">
    <source>
        <dbReference type="RuleBase" id="RU003357"/>
    </source>
</evidence>
<dbReference type="PANTHER" id="PTHR32552:SF81">
    <property type="entry name" value="TONB-DEPENDENT OUTER MEMBRANE RECEPTOR"/>
    <property type="match status" value="1"/>
</dbReference>
<evidence type="ECO:0000256" key="13">
    <source>
        <dbReference type="SAM" id="SignalP"/>
    </source>
</evidence>
<dbReference type="EMBL" id="JBHSNM010000002">
    <property type="protein sequence ID" value="MFC5569829.1"/>
    <property type="molecule type" value="Genomic_DNA"/>
</dbReference>
<evidence type="ECO:0000256" key="4">
    <source>
        <dbReference type="ARBA" id="ARBA00022496"/>
    </source>
</evidence>
<reference evidence="17" key="1">
    <citation type="journal article" date="2019" name="Int. J. Syst. Evol. Microbiol.">
        <title>The Global Catalogue of Microorganisms (GCM) 10K type strain sequencing project: providing services to taxonomists for standard genome sequencing and annotation.</title>
        <authorList>
            <consortium name="The Broad Institute Genomics Platform"/>
            <consortium name="The Broad Institute Genome Sequencing Center for Infectious Disease"/>
            <person name="Wu L."/>
            <person name="Ma J."/>
        </authorList>
    </citation>
    <scope>NUCLEOTIDE SEQUENCE [LARGE SCALE GENOMIC DNA]</scope>
    <source>
        <strain evidence="17">KACC 11407</strain>
    </source>
</reference>
<evidence type="ECO:0000256" key="1">
    <source>
        <dbReference type="ARBA" id="ARBA00004571"/>
    </source>
</evidence>